<comment type="caution">
    <text evidence="7">The sequence shown here is derived from an EMBL/GenBank/DDBJ whole genome shotgun (WGS) entry which is preliminary data.</text>
</comment>
<dbReference type="InterPro" id="IPR002797">
    <property type="entry name" value="Polysacc_synth"/>
</dbReference>
<sequence>MKKRNTFISFLPIFSYIIGPILSFAILPIITNALDPSEYGIYNYYISIINYIVLITLMPGINSYILRYLNRNFPEYKKDKEAIFKFILYSTLFYIVCLLFFMYIYKDFLFLYIATVYYFVNMTSYYKSFLNVNGNKFVFSVLTMLNVLSQYIFVFIAYIYLDLNTMHLLLGSLVFSILVVVIIVVKLINNNNSNFNFMIRKTDSPDYRKVIKFIVPSIGIALAGLILSSGDRIIIKNLLDRGDYYVGIYAINYTLYAQIVDVIIAVFYLYIPSYLYVKYEEYGINEYLEKLKIIIETYLLVTTFIITVAIFNYDKINYLLFNSSYNVSTKISVYIVVGQFYFGLYRMVSNYYLVKNRIKIVMYLLGLIGFMNILMNLYFVPIYGYVSAAMTTLFCYVFLFIVIYYLVTKETKKHLISMSYWLMLCLPILFLSLSPKTGEYTDKFHVFLDLIKNTLIIFGIYSFVFWKKIKKNFSEYKN</sequence>
<feature type="transmembrane region" description="Helical" evidence="6">
    <location>
        <begin position="167"/>
        <end position="189"/>
    </location>
</feature>
<evidence type="ECO:0000256" key="6">
    <source>
        <dbReference type="SAM" id="Phobius"/>
    </source>
</evidence>
<dbReference type="PANTHER" id="PTHR30250:SF11">
    <property type="entry name" value="O-ANTIGEN TRANSPORTER-RELATED"/>
    <property type="match status" value="1"/>
</dbReference>
<feature type="transmembrane region" description="Helical" evidence="6">
    <location>
        <begin position="42"/>
        <end position="61"/>
    </location>
</feature>
<organism evidence="7 8">
    <name type="scientific">Enterococcus alcedinis</name>
    <dbReference type="NCBI Taxonomy" id="1274384"/>
    <lineage>
        <taxon>Bacteria</taxon>
        <taxon>Bacillati</taxon>
        <taxon>Bacillota</taxon>
        <taxon>Bacilli</taxon>
        <taxon>Lactobacillales</taxon>
        <taxon>Enterococcaceae</taxon>
        <taxon>Enterococcus</taxon>
    </lineage>
</organism>
<feature type="transmembrane region" description="Helical" evidence="6">
    <location>
        <begin position="250"/>
        <end position="271"/>
    </location>
</feature>
<feature type="transmembrane region" description="Helical" evidence="6">
    <location>
        <begin position="7"/>
        <end position="30"/>
    </location>
</feature>
<feature type="transmembrane region" description="Helical" evidence="6">
    <location>
        <begin position="109"/>
        <end position="126"/>
    </location>
</feature>
<feature type="transmembrane region" description="Helical" evidence="6">
    <location>
        <begin position="414"/>
        <end position="434"/>
    </location>
</feature>
<evidence type="ECO:0000313" key="8">
    <source>
        <dbReference type="Proteomes" id="UP000622610"/>
    </source>
</evidence>
<keyword evidence="4 6" id="KW-1133">Transmembrane helix</keyword>
<feature type="transmembrane region" description="Helical" evidence="6">
    <location>
        <begin position="385"/>
        <end position="407"/>
    </location>
</feature>
<evidence type="ECO:0000256" key="2">
    <source>
        <dbReference type="ARBA" id="ARBA00022475"/>
    </source>
</evidence>
<evidence type="ECO:0000313" key="7">
    <source>
        <dbReference type="EMBL" id="GGI65658.1"/>
    </source>
</evidence>
<feature type="transmembrane region" description="Helical" evidence="6">
    <location>
        <begin position="360"/>
        <end position="379"/>
    </location>
</feature>
<evidence type="ECO:0000256" key="3">
    <source>
        <dbReference type="ARBA" id="ARBA00022692"/>
    </source>
</evidence>
<feature type="transmembrane region" description="Helical" evidence="6">
    <location>
        <begin position="210"/>
        <end position="230"/>
    </location>
</feature>
<dbReference type="Proteomes" id="UP000622610">
    <property type="component" value="Unassembled WGS sequence"/>
</dbReference>
<protein>
    <submittedName>
        <fullName evidence="7">Polysaccharide biosynthesis protein</fullName>
    </submittedName>
</protein>
<evidence type="ECO:0000256" key="4">
    <source>
        <dbReference type="ARBA" id="ARBA00022989"/>
    </source>
</evidence>
<dbReference type="GO" id="GO:0005886">
    <property type="term" value="C:plasma membrane"/>
    <property type="evidence" value="ECO:0007669"/>
    <property type="project" value="UniProtKB-SubCell"/>
</dbReference>
<keyword evidence="8" id="KW-1185">Reference proteome</keyword>
<evidence type="ECO:0000256" key="5">
    <source>
        <dbReference type="ARBA" id="ARBA00023136"/>
    </source>
</evidence>
<accession>A0A917N4I5</accession>
<comment type="subcellular location">
    <subcellularLocation>
        <location evidence="1">Cell membrane</location>
        <topology evidence="1">Multi-pass membrane protein</topology>
    </subcellularLocation>
</comment>
<name>A0A917N4I5_9ENTE</name>
<reference evidence="7" key="2">
    <citation type="submission" date="2020-09" db="EMBL/GenBank/DDBJ databases">
        <authorList>
            <person name="Sun Q."/>
            <person name="Sedlacek I."/>
        </authorList>
    </citation>
    <scope>NUCLEOTIDE SEQUENCE</scope>
    <source>
        <strain evidence="7">CCM 8433</strain>
    </source>
</reference>
<keyword evidence="5 6" id="KW-0472">Membrane</keyword>
<feature type="transmembrane region" description="Helical" evidence="6">
    <location>
        <begin position="138"/>
        <end position="161"/>
    </location>
</feature>
<dbReference type="Pfam" id="PF01943">
    <property type="entry name" value="Polysacc_synt"/>
    <property type="match status" value="1"/>
</dbReference>
<reference evidence="7" key="1">
    <citation type="journal article" date="2014" name="Int. J. Syst. Evol. Microbiol.">
        <title>Complete genome sequence of Corynebacterium casei LMG S-19264T (=DSM 44701T), isolated from a smear-ripened cheese.</title>
        <authorList>
            <consortium name="US DOE Joint Genome Institute (JGI-PGF)"/>
            <person name="Walter F."/>
            <person name="Albersmeier A."/>
            <person name="Kalinowski J."/>
            <person name="Ruckert C."/>
        </authorList>
    </citation>
    <scope>NUCLEOTIDE SEQUENCE</scope>
    <source>
        <strain evidence="7">CCM 8433</strain>
    </source>
</reference>
<dbReference type="AlphaFoldDB" id="A0A917N4I5"/>
<feature type="transmembrane region" description="Helical" evidence="6">
    <location>
        <begin position="331"/>
        <end position="348"/>
    </location>
</feature>
<proteinExistence type="predicted"/>
<feature type="transmembrane region" description="Helical" evidence="6">
    <location>
        <begin position="446"/>
        <end position="466"/>
    </location>
</feature>
<dbReference type="EMBL" id="BMDT01000005">
    <property type="protein sequence ID" value="GGI65658.1"/>
    <property type="molecule type" value="Genomic_DNA"/>
</dbReference>
<dbReference type="PANTHER" id="PTHR30250">
    <property type="entry name" value="PST FAMILY PREDICTED COLANIC ACID TRANSPORTER"/>
    <property type="match status" value="1"/>
</dbReference>
<dbReference type="InterPro" id="IPR050833">
    <property type="entry name" value="Poly_Biosynth_Transport"/>
</dbReference>
<feature type="transmembrane region" description="Helical" evidence="6">
    <location>
        <begin position="82"/>
        <end position="103"/>
    </location>
</feature>
<dbReference type="RefSeq" id="WP_188367499.1">
    <property type="nucleotide sequence ID" value="NZ_BMDT01000005.1"/>
</dbReference>
<gene>
    <name evidence="7" type="ORF">GCM10011482_13120</name>
</gene>
<keyword evidence="2" id="KW-1003">Cell membrane</keyword>
<feature type="transmembrane region" description="Helical" evidence="6">
    <location>
        <begin position="291"/>
        <end position="311"/>
    </location>
</feature>
<evidence type="ECO:0000256" key="1">
    <source>
        <dbReference type="ARBA" id="ARBA00004651"/>
    </source>
</evidence>
<keyword evidence="3 6" id="KW-0812">Transmembrane</keyword>